<dbReference type="OrthoDB" id="9788221at2"/>
<evidence type="ECO:0000256" key="2">
    <source>
        <dbReference type="ARBA" id="ARBA00023235"/>
    </source>
</evidence>
<gene>
    <name evidence="4" type="ORF">AO498_12070</name>
</gene>
<keyword evidence="2" id="KW-0413">Isomerase</keyword>
<dbReference type="GO" id="GO:0005737">
    <property type="term" value="C:cytoplasm"/>
    <property type="evidence" value="ECO:0007669"/>
    <property type="project" value="TreeGrafter"/>
</dbReference>
<dbReference type="KEGG" id="alm:AO498_12070"/>
<evidence type="ECO:0000256" key="3">
    <source>
        <dbReference type="PIRSR" id="PIRSR016184-1"/>
    </source>
</evidence>
<dbReference type="EMBL" id="CP012836">
    <property type="protein sequence ID" value="AMQ57175.1"/>
    <property type="molecule type" value="Genomic_DNA"/>
</dbReference>
<evidence type="ECO:0000313" key="5">
    <source>
        <dbReference type="Proteomes" id="UP000073816"/>
    </source>
</evidence>
<evidence type="ECO:0000313" key="4">
    <source>
        <dbReference type="EMBL" id="AMQ57175.1"/>
    </source>
</evidence>
<reference evidence="4 5" key="2">
    <citation type="journal article" date="2016" name="Genome Announc.">
        <title>Complete Genome Sequence of Algoriphagus sp. Strain M8-2, Isolated from a Brackish Lake.</title>
        <authorList>
            <person name="Muraguchi Y."/>
            <person name="Kushimoto K."/>
            <person name="Ohtsubo Y."/>
            <person name="Suzuki T."/>
            <person name="Dohra H."/>
            <person name="Kimbara K."/>
            <person name="Shintani M."/>
        </authorList>
    </citation>
    <scope>NUCLEOTIDE SEQUENCE [LARGE SCALE GENOMIC DNA]</scope>
    <source>
        <strain evidence="4 5">M8-2</strain>
    </source>
</reference>
<comment type="similarity">
    <text evidence="1">Belongs to the PhzF family.</text>
</comment>
<name>A0A142EPX0_9BACT</name>
<dbReference type="PIRSF" id="PIRSF016184">
    <property type="entry name" value="PhzC_PhzF"/>
    <property type="match status" value="1"/>
</dbReference>
<dbReference type="GO" id="GO:0016853">
    <property type="term" value="F:isomerase activity"/>
    <property type="evidence" value="ECO:0007669"/>
    <property type="project" value="UniProtKB-KW"/>
</dbReference>
<organism evidence="4 5">
    <name type="scientific">Algoriphagus sanaruensis</name>
    <dbReference type="NCBI Taxonomy" id="1727163"/>
    <lineage>
        <taxon>Bacteria</taxon>
        <taxon>Pseudomonadati</taxon>
        <taxon>Bacteroidota</taxon>
        <taxon>Cytophagia</taxon>
        <taxon>Cytophagales</taxon>
        <taxon>Cyclobacteriaceae</taxon>
        <taxon>Algoriphagus</taxon>
    </lineage>
</organism>
<evidence type="ECO:0000256" key="1">
    <source>
        <dbReference type="ARBA" id="ARBA00008270"/>
    </source>
</evidence>
<sequence>MKKIPITVVDAFTKKTFGGNPAGVCLLEEELPKELMQQIASEMNLSETAFVLRSSNPGEFNLRWFTPTLEIDLCGHATLASSFWMLRSGWVNPGELMRFQTRSGELRVRADDQGITMDFPLLPTYLDVHPKFSIEFFGKKVIQAAQLRKNWILELESEDDVRSVIPDFGIIAENSEEGIIITAAGTGEFDIVSRFFGPNVGVPEDPVTGFAHCALMDYWNQKTGKIHLKAYQASRRGGSLEIEKHDDRVFLKGNAVEVLTGTIQL</sequence>
<dbReference type="RefSeq" id="WP_067547925.1">
    <property type="nucleotide sequence ID" value="NZ_CP012836.1"/>
</dbReference>
<proteinExistence type="inferred from homology"/>
<dbReference type="Gene3D" id="3.10.310.10">
    <property type="entry name" value="Diaminopimelate Epimerase, Chain A, domain 1"/>
    <property type="match status" value="2"/>
</dbReference>
<dbReference type="PANTHER" id="PTHR13774:SF17">
    <property type="entry name" value="PHENAZINE BIOSYNTHESIS-LIKE DOMAIN-CONTAINING PROTEIN"/>
    <property type="match status" value="1"/>
</dbReference>
<dbReference type="NCBIfam" id="TIGR00654">
    <property type="entry name" value="PhzF_family"/>
    <property type="match status" value="1"/>
</dbReference>
<dbReference type="PANTHER" id="PTHR13774">
    <property type="entry name" value="PHENAZINE BIOSYNTHESIS PROTEIN"/>
    <property type="match status" value="1"/>
</dbReference>
<protein>
    <submittedName>
        <fullName evidence="4">Phenazine biosynthesis protein PhzF familyprotein</fullName>
    </submittedName>
</protein>
<dbReference type="STRING" id="1727163.AO498_12070"/>
<feature type="active site" evidence="3">
    <location>
        <position position="47"/>
    </location>
</feature>
<reference evidence="5" key="1">
    <citation type="submission" date="2015-09" db="EMBL/GenBank/DDBJ databases">
        <title>Complete sequence of Algoriphagus sp. M8-2.</title>
        <authorList>
            <person name="Shintani M."/>
        </authorList>
    </citation>
    <scope>NUCLEOTIDE SEQUENCE [LARGE SCALE GENOMIC DNA]</scope>
    <source>
        <strain evidence="5">M8-2</strain>
    </source>
</reference>
<dbReference type="PATRIC" id="fig|1727163.4.peg.2523"/>
<dbReference type="AlphaFoldDB" id="A0A142EPX0"/>
<dbReference type="InterPro" id="IPR003719">
    <property type="entry name" value="Phenazine_PhzF-like"/>
</dbReference>
<accession>A0A142EPX0</accession>
<keyword evidence="5" id="KW-1185">Reference proteome</keyword>
<dbReference type="SUPFAM" id="SSF54506">
    <property type="entry name" value="Diaminopimelate epimerase-like"/>
    <property type="match status" value="1"/>
</dbReference>
<dbReference type="Pfam" id="PF02567">
    <property type="entry name" value="PhzC-PhzF"/>
    <property type="match status" value="1"/>
</dbReference>
<dbReference type="Proteomes" id="UP000073816">
    <property type="component" value="Chromosome"/>
</dbReference>